<name>A0A834WID2_9FABA</name>
<proteinExistence type="predicted"/>
<reference evidence="2" key="1">
    <citation type="submission" date="2020-09" db="EMBL/GenBank/DDBJ databases">
        <title>Genome-Enabled Discovery of Anthraquinone Biosynthesis in Senna tora.</title>
        <authorList>
            <person name="Kang S.-H."/>
            <person name="Pandey R.P."/>
            <person name="Lee C.-M."/>
            <person name="Sim J.-S."/>
            <person name="Jeong J.-T."/>
            <person name="Choi B.-S."/>
            <person name="Jung M."/>
            <person name="Ginzburg D."/>
            <person name="Zhao K."/>
            <person name="Won S.Y."/>
            <person name="Oh T.-J."/>
            <person name="Yu Y."/>
            <person name="Kim N.-H."/>
            <person name="Lee O.R."/>
            <person name="Lee T.-H."/>
            <person name="Bashyal P."/>
            <person name="Kim T.-S."/>
            <person name="Lee W.-H."/>
            <person name="Kawkins C."/>
            <person name="Kim C.-K."/>
            <person name="Kim J.S."/>
            <person name="Ahn B.O."/>
            <person name="Rhee S.Y."/>
            <person name="Sohng J.K."/>
        </authorList>
    </citation>
    <scope>NUCLEOTIDE SEQUENCE</scope>
    <source>
        <tissue evidence="2">Leaf</tissue>
    </source>
</reference>
<feature type="compositionally biased region" description="Basic and acidic residues" evidence="1">
    <location>
        <begin position="1"/>
        <end position="18"/>
    </location>
</feature>
<accession>A0A834WID2</accession>
<dbReference type="EMBL" id="JAAIUW010000007">
    <property type="protein sequence ID" value="KAF7824480.1"/>
    <property type="molecule type" value="Genomic_DNA"/>
</dbReference>
<dbReference type="Proteomes" id="UP000634136">
    <property type="component" value="Unassembled WGS sequence"/>
</dbReference>
<dbReference type="AlphaFoldDB" id="A0A834WID2"/>
<protein>
    <submittedName>
        <fullName evidence="2">Uncharacterized protein</fullName>
    </submittedName>
</protein>
<keyword evidence="3" id="KW-1185">Reference proteome</keyword>
<sequence length="28" mass="3324">MGDRQGIRNMEKKLRVYQDKTSLTTTPR</sequence>
<organism evidence="2 3">
    <name type="scientific">Senna tora</name>
    <dbReference type="NCBI Taxonomy" id="362788"/>
    <lineage>
        <taxon>Eukaryota</taxon>
        <taxon>Viridiplantae</taxon>
        <taxon>Streptophyta</taxon>
        <taxon>Embryophyta</taxon>
        <taxon>Tracheophyta</taxon>
        <taxon>Spermatophyta</taxon>
        <taxon>Magnoliopsida</taxon>
        <taxon>eudicotyledons</taxon>
        <taxon>Gunneridae</taxon>
        <taxon>Pentapetalae</taxon>
        <taxon>rosids</taxon>
        <taxon>fabids</taxon>
        <taxon>Fabales</taxon>
        <taxon>Fabaceae</taxon>
        <taxon>Caesalpinioideae</taxon>
        <taxon>Cassia clade</taxon>
        <taxon>Senna</taxon>
    </lineage>
</organism>
<gene>
    <name evidence="2" type="ORF">G2W53_022624</name>
</gene>
<evidence type="ECO:0000256" key="1">
    <source>
        <dbReference type="SAM" id="MobiDB-lite"/>
    </source>
</evidence>
<evidence type="ECO:0000313" key="2">
    <source>
        <dbReference type="EMBL" id="KAF7824480.1"/>
    </source>
</evidence>
<comment type="caution">
    <text evidence="2">The sequence shown here is derived from an EMBL/GenBank/DDBJ whole genome shotgun (WGS) entry which is preliminary data.</text>
</comment>
<evidence type="ECO:0000313" key="3">
    <source>
        <dbReference type="Proteomes" id="UP000634136"/>
    </source>
</evidence>
<feature type="region of interest" description="Disordered" evidence="1">
    <location>
        <begin position="1"/>
        <end position="28"/>
    </location>
</feature>
<feature type="compositionally biased region" description="Polar residues" evidence="1">
    <location>
        <begin position="19"/>
        <end position="28"/>
    </location>
</feature>